<evidence type="ECO:0000313" key="9">
    <source>
        <dbReference type="Proteomes" id="UP001164390"/>
    </source>
</evidence>
<dbReference type="Pfam" id="PF04542">
    <property type="entry name" value="Sigma70_r2"/>
    <property type="match status" value="1"/>
</dbReference>
<accession>A0AA46TEH5</accession>
<keyword evidence="2" id="KW-0805">Transcription regulation</keyword>
<dbReference type="InterPro" id="IPR007627">
    <property type="entry name" value="RNA_pol_sigma70_r2"/>
</dbReference>
<dbReference type="Gene3D" id="1.10.1740.10">
    <property type="match status" value="1"/>
</dbReference>
<comment type="similarity">
    <text evidence="1">Belongs to the sigma-70 factor family. ECF subfamily.</text>
</comment>
<sequence>MTRTPRVRAGGSYRRRGQWLLMVTSDDVDLSRIVTRARRDDATLNLLMREVRRVSIRYCRARLGTYPGGRQLAEDVAQEICVAVLQALPTYDERGVPFEAFVYAIGSRKVADAQRSLSRSRLVLVDEMPDEVDEAPGPEQRAVRSREFDEAVDLMADLPDNLREVLLLRVALGLSAERTGDTLGMSPGAVRVAQHRALKKLRSMCDRTTATSGGVRA</sequence>
<keyword evidence="4" id="KW-0238">DNA-binding</keyword>
<evidence type="ECO:0000313" key="8">
    <source>
        <dbReference type="EMBL" id="UYM03856.1"/>
    </source>
</evidence>
<protein>
    <submittedName>
        <fullName evidence="8">RNA polymerase sigma factor ShbA</fullName>
    </submittedName>
</protein>
<dbReference type="Pfam" id="PF08281">
    <property type="entry name" value="Sigma70_r4_2"/>
    <property type="match status" value="1"/>
</dbReference>
<proteinExistence type="inferred from homology"/>
<dbReference type="KEGG" id="sgrg:L0C25_15050"/>
<dbReference type="InterPro" id="IPR013324">
    <property type="entry name" value="RNA_pol_sigma_r3/r4-like"/>
</dbReference>
<dbReference type="RefSeq" id="WP_271632498.1">
    <property type="nucleotide sequence ID" value="NZ_CP094970.1"/>
</dbReference>
<keyword evidence="9" id="KW-1185">Reference proteome</keyword>
<dbReference type="GO" id="GO:0006352">
    <property type="term" value="P:DNA-templated transcription initiation"/>
    <property type="evidence" value="ECO:0007669"/>
    <property type="project" value="InterPro"/>
</dbReference>
<organism evidence="8 9">
    <name type="scientific">Solicola gregarius</name>
    <dbReference type="NCBI Taxonomy" id="2908642"/>
    <lineage>
        <taxon>Bacteria</taxon>
        <taxon>Bacillati</taxon>
        <taxon>Actinomycetota</taxon>
        <taxon>Actinomycetes</taxon>
        <taxon>Propionibacteriales</taxon>
        <taxon>Nocardioidaceae</taxon>
        <taxon>Solicola</taxon>
    </lineage>
</organism>
<evidence type="ECO:0000256" key="1">
    <source>
        <dbReference type="ARBA" id="ARBA00010641"/>
    </source>
</evidence>
<dbReference type="PANTHER" id="PTHR43133">
    <property type="entry name" value="RNA POLYMERASE ECF-TYPE SIGMA FACTO"/>
    <property type="match status" value="1"/>
</dbReference>
<dbReference type="Gene3D" id="1.10.10.10">
    <property type="entry name" value="Winged helix-like DNA-binding domain superfamily/Winged helix DNA-binding domain"/>
    <property type="match status" value="1"/>
</dbReference>
<dbReference type="AlphaFoldDB" id="A0AA46TEH5"/>
<evidence type="ECO:0000256" key="4">
    <source>
        <dbReference type="ARBA" id="ARBA00023125"/>
    </source>
</evidence>
<dbReference type="InterPro" id="IPR014284">
    <property type="entry name" value="RNA_pol_sigma-70_dom"/>
</dbReference>
<dbReference type="NCBIfam" id="TIGR02937">
    <property type="entry name" value="sigma70-ECF"/>
    <property type="match status" value="1"/>
</dbReference>
<dbReference type="InterPro" id="IPR013325">
    <property type="entry name" value="RNA_pol_sigma_r2"/>
</dbReference>
<dbReference type="Proteomes" id="UP001164390">
    <property type="component" value="Chromosome"/>
</dbReference>
<dbReference type="NCBIfam" id="NF007230">
    <property type="entry name" value="PRK09648.1"/>
    <property type="match status" value="1"/>
</dbReference>
<evidence type="ECO:0000259" key="7">
    <source>
        <dbReference type="Pfam" id="PF08281"/>
    </source>
</evidence>
<keyword evidence="5" id="KW-0804">Transcription</keyword>
<feature type="domain" description="RNA polymerase sigma-70 region 2" evidence="6">
    <location>
        <begin position="51"/>
        <end position="119"/>
    </location>
</feature>
<dbReference type="CDD" id="cd06171">
    <property type="entry name" value="Sigma70_r4"/>
    <property type="match status" value="1"/>
</dbReference>
<evidence type="ECO:0000256" key="2">
    <source>
        <dbReference type="ARBA" id="ARBA00023015"/>
    </source>
</evidence>
<dbReference type="InterPro" id="IPR013249">
    <property type="entry name" value="RNA_pol_sigma70_r4_t2"/>
</dbReference>
<dbReference type="SUPFAM" id="SSF88946">
    <property type="entry name" value="Sigma2 domain of RNA polymerase sigma factors"/>
    <property type="match status" value="1"/>
</dbReference>
<dbReference type="InterPro" id="IPR039425">
    <property type="entry name" value="RNA_pol_sigma-70-like"/>
</dbReference>
<evidence type="ECO:0000259" key="6">
    <source>
        <dbReference type="Pfam" id="PF04542"/>
    </source>
</evidence>
<dbReference type="PANTHER" id="PTHR43133:SF58">
    <property type="entry name" value="ECF RNA POLYMERASE SIGMA FACTOR SIGD"/>
    <property type="match status" value="1"/>
</dbReference>
<feature type="domain" description="RNA polymerase sigma factor 70 region 4 type 2" evidence="7">
    <location>
        <begin position="152"/>
        <end position="201"/>
    </location>
</feature>
<reference evidence="8" key="1">
    <citation type="submission" date="2022-01" db="EMBL/GenBank/DDBJ databases">
        <title>Nocardioidaceae gen. sp. A5X3R13.</title>
        <authorList>
            <person name="Lopez Marin M.A."/>
            <person name="Uhlik O."/>
        </authorList>
    </citation>
    <scope>NUCLEOTIDE SEQUENCE</scope>
    <source>
        <strain evidence="8">A5X3R13</strain>
    </source>
</reference>
<dbReference type="EMBL" id="CP094970">
    <property type="protein sequence ID" value="UYM03856.1"/>
    <property type="molecule type" value="Genomic_DNA"/>
</dbReference>
<dbReference type="InterPro" id="IPR036388">
    <property type="entry name" value="WH-like_DNA-bd_sf"/>
</dbReference>
<dbReference type="GO" id="GO:0003677">
    <property type="term" value="F:DNA binding"/>
    <property type="evidence" value="ECO:0007669"/>
    <property type="project" value="UniProtKB-KW"/>
</dbReference>
<name>A0AA46TEH5_9ACTN</name>
<dbReference type="GO" id="GO:0016987">
    <property type="term" value="F:sigma factor activity"/>
    <property type="evidence" value="ECO:0007669"/>
    <property type="project" value="UniProtKB-KW"/>
</dbReference>
<keyword evidence="3" id="KW-0731">Sigma factor</keyword>
<gene>
    <name evidence="8" type="primary">shbA</name>
    <name evidence="8" type="ORF">L0C25_15050</name>
</gene>
<evidence type="ECO:0000256" key="5">
    <source>
        <dbReference type="ARBA" id="ARBA00023163"/>
    </source>
</evidence>
<evidence type="ECO:0000256" key="3">
    <source>
        <dbReference type="ARBA" id="ARBA00023082"/>
    </source>
</evidence>
<dbReference type="SUPFAM" id="SSF88659">
    <property type="entry name" value="Sigma3 and sigma4 domains of RNA polymerase sigma factors"/>
    <property type="match status" value="1"/>
</dbReference>